<dbReference type="STRING" id="1166337.SAMN05192580_1791"/>
<dbReference type="SUPFAM" id="SSF51679">
    <property type="entry name" value="Bacterial luciferase-like"/>
    <property type="match status" value="1"/>
</dbReference>
<evidence type="ECO:0000256" key="1">
    <source>
        <dbReference type="ARBA" id="ARBA00023002"/>
    </source>
</evidence>
<dbReference type="RefSeq" id="WP_093313392.1">
    <property type="nucleotide sequence ID" value="NZ_FOZG01000001.1"/>
</dbReference>
<proteinExistence type="predicted"/>
<dbReference type="OrthoDB" id="9776438at2"/>
<evidence type="ECO:0000313" key="5">
    <source>
        <dbReference type="Proteomes" id="UP000198824"/>
    </source>
</evidence>
<keyword evidence="5" id="KW-1185">Reference proteome</keyword>
<sequence>MKFSIIYEAQMADPSRESEVRCFNEIVEQVMLAEQQGFDTVWCVEHTALTQYAHMSAPETMLAFLAGKTSRIGIGHGVVCLPPAMNHPVKVAERIATLDILSNGRVHFGMGKGGTQQEAGTFGYDLKELQPMIDESMYLIPKIMTQDEIEHDGTYIKIPRRPIHPKPLQTPHPPLYYACTRESTLELAGRRGIGALVLGFSGPEEIARKNAIYRENFRNRKAEDQVGVVPTEHLAAFCAACVLDDRDEARRIGLKGQRFFAEAISYWYQGGPKPTAHIESDEENADALEKAREQVVAYISEEKIVDGADAMTSNYTVAQDAYGNADDCIRYVTRLQEAGADEVLFLFQMGTIPHESILETIRNIGQKVIPHFRNKQAAPTAIAAE</sequence>
<accession>A0A1I6KIX6</accession>
<dbReference type="Gene3D" id="3.20.20.30">
    <property type="entry name" value="Luciferase-like domain"/>
    <property type="match status" value="1"/>
</dbReference>
<feature type="domain" description="Luciferase-like" evidence="3">
    <location>
        <begin position="4"/>
        <end position="341"/>
    </location>
</feature>
<evidence type="ECO:0000259" key="3">
    <source>
        <dbReference type="Pfam" id="PF00296"/>
    </source>
</evidence>
<dbReference type="InterPro" id="IPR050766">
    <property type="entry name" value="Bact_Lucif_Oxidored"/>
</dbReference>
<gene>
    <name evidence="4" type="ORF">SAMN05192580_1791</name>
</gene>
<organism evidence="4 5">
    <name type="scientific">Sphingomonas jatrophae</name>
    <dbReference type="NCBI Taxonomy" id="1166337"/>
    <lineage>
        <taxon>Bacteria</taxon>
        <taxon>Pseudomonadati</taxon>
        <taxon>Pseudomonadota</taxon>
        <taxon>Alphaproteobacteria</taxon>
        <taxon>Sphingomonadales</taxon>
        <taxon>Sphingomonadaceae</taxon>
        <taxon>Sphingomonas</taxon>
    </lineage>
</organism>
<dbReference type="PANTHER" id="PTHR30137:SF8">
    <property type="entry name" value="BLR5498 PROTEIN"/>
    <property type="match status" value="1"/>
</dbReference>
<dbReference type="GO" id="GO:0005829">
    <property type="term" value="C:cytosol"/>
    <property type="evidence" value="ECO:0007669"/>
    <property type="project" value="TreeGrafter"/>
</dbReference>
<keyword evidence="2 4" id="KW-0503">Monooxygenase</keyword>
<evidence type="ECO:0000313" key="4">
    <source>
        <dbReference type="EMBL" id="SFR91193.1"/>
    </source>
</evidence>
<name>A0A1I6KIX6_9SPHN</name>
<dbReference type="GO" id="GO:0016705">
    <property type="term" value="F:oxidoreductase activity, acting on paired donors, with incorporation or reduction of molecular oxygen"/>
    <property type="evidence" value="ECO:0007669"/>
    <property type="project" value="InterPro"/>
</dbReference>
<dbReference type="InterPro" id="IPR011251">
    <property type="entry name" value="Luciferase-like_dom"/>
</dbReference>
<dbReference type="Proteomes" id="UP000198824">
    <property type="component" value="Unassembled WGS sequence"/>
</dbReference>
<dbReference type="InterPro" id="IPR036661">
    <property type="entry name" value="Luciferase-like_sf"/>
</dbReference>
<dbReference type="AlphaFoldDB" id="A0A1I6KIX6"/>
<evidence type="ECO:0000256" key="2">
    <source>
        <dbReference type="ARBA" id="ARBA00023033"/>
    </source>
</evidence>
<dbReference type="GO" id="GO:0004497">
    <property type="term" value="F:monooxygenase activity"/>
    <property type="evidence" value="ECO:0007669"/>
    <property type="project" value="UniProtKB-KW"/>
</dbReference>
<dbReference type="EMBL" id="FOZG01000001">
    <property type="protein sequence ID" value="SFR91193.1"/>
    <property type="molecule type" value="Genomic_DNA"/>
</dbReference>
<dbReference type="Pfam" id="PF00296">
    <property type="entry name" value="Bac_luciferase"/>
    <property type="match status" value="1"/>
</dbReference>
<protein>
    <submittedName>
        <fullName evidence="4">Flavin-dependent oxidoreductase, luciferase family (Includes alkanesulfonate monooxygenase SsuD and methylene tetrahydromethanopterin reductase)</fullName>
    </submittedName>
</protein>
<dbReference type="PANTHER" id="PTHR30137">
    <property type="entry name" value="LUCIFERASE-LIKE MONOOXYGENASE"/>
    <property type="match status" value="1"/>
</dbReference>
<reference evidence="4 5" key="1">
    <citation type="submission" date="2016-10" db="EMBL/GenBank/DDBJ databases">
        <authorList>
            <person name="de Groot N.N."/>
        </authorList>
    </citation>
    <scope>NUCLEOTIDE SEQUENCE [LARGE SCALE GENOMIC DNA]</scope>
    <source>
        <strain evidence="4 5">S5-249</strain>
    </source>
</reference>
<keyword evidence="1" id="KW-0560">Oxidoreductase</keyword>